<comment type="caution">
    <text evidence="2">The sequence shown here is derived from an EMBL/GenBank/DDBJ whole genome shotgun (WGS) entry which is preliminary data.</text>
</comment>
<organism evidence="2 3">
    <name type="scientific">Lacinutrix gracilariae</name>
    <dbReference type="NCBI Taxonomy" id="1747198"/>
    <lineage>
        <taxon>Bacteria</taxon>
        <taxon>Pseudomonadati</taxon>
        <taxon>Bacteroidota</taxon>
        <taxon>Flavobacteriia</taxon>
        <taxon>Flavobacteriales</taxon>
        <taxon>Flavobacteriaceae</taxon>
        <taxon>Lacinutrix</taxon>
    </lineage>
</organism>
<dbReference type="RefSeq" id="WP_348305174.1">
    <property type="nucleotide sequence ID" value="NZ_JBHULM010000009.1"/>
</dbReference>
<dbReference type="InterPro" id="IPR025380">
    <property type="entry name" value="DUF4369"/>
</dbReference>
<reference evidence="3" key="1">
    <citation type="journal article" date="2019" name="Int. J. Syst. Evol. Microbiol.">
        <title>The Global Catalogue of Microorganisms (GCM) 10K type strain sequencing project: providing services to taxonomists for standard genome sequencing and annotation.</title>
        <authorList>
            <consortium name="The Broad Institute Genomics Platform"/>
            <consortium name="The Broad Institute Genome Sequencing Center for Infectious Disease"/>
            <person name="Wu L."/>
            <person name="Ma J."/>
        </authorList>
    </citation>
    <scope>NUCLEOTIDE SEQUENCE [LARGE SCALE GENOMIC DNA]</scope>
    <source>
        <strain evidence="3">KCTC 42808</strain>
    </source>
</reference>
<evidence type="ECO:0000313" key="2">
    <source>
        <dbReference type="EMBL" id="MFD2541942.1"/>
    </source>
</evidence>
<evidence type="ECO:0000259" key="1">
    <source>
        <dbReference type="Pfam" id="PF14289"/>
    </source>
</evidence>
<sequence>MKKTIFVLALAVLFSCGKEKDLTVKVNIKGLKKGTVYLKKVQDSTVITLDSIVVKGEAPITFKSDLETPEMYFLQLNKNTSDDETISFFANKGVTEINTSVKNFGLDAKIKGSKEQKALEEYLLVMSRFNNRNLNLIKEEFDAKVAKDTAKIIANAKAYNSLIKSKYLYTVNFAIANKDNEIAPYLAISEISDAQTKWLDTINKVLTPKVKASKYGKELEALIAERKKNN</sequence>
<dbReference type="EMBL" id="JBHULM010000009">
    <property type="protein sequence ID" value="MFD2541942.1"/>
    <property type="molecule type" value="Genomic_DNA"/>
</dbReference>
<feature type="domain" description="DUF4369" evidence="1">
    <location>
        <begin position="23"/>
        <end position="118"/>
    </location>
</feature>
<gene>
    <name evidence="2" type="ORF">ACFSSB_06380</name>
</gene>
<evidence type="ECO:0000313" key="3">
    <source>
        <dbReference type="Proteomes" id="UP001597467"/>
    </source>
</evidence>
<accession>A0ABW5JYW1</accession>
<dbReference type="PROSITE" id="PS51257">
    <property type="entry name" value="PROKAR_LIPOPROTEIN"/>
    <property type="match status" value="1"/>
</dbReference>
<dbReference type="Pfam" id="PF14289">
    <property type="entry name" value="DUF4369"/>
    <property type="match status" value="1"/>
</dbReference>
<dbReference type="Proteomes" id="UP001597467">
    <property type="component" value="Unassembled WGS sequence"/>
</dbReference>
<protein>
    <submittedName>
        <fullName evidence="2">DUF4369 domain-containing protein</fullName>
    </submittedName>
</protein>
<keyword evidence="3" id="KW-1185">Reference proteome</keyword>
<proteinExistence type="predicted"/>
<name>A0ABW5JYW1_9FLAO</name>